<dbReference type="InterPro" id="IPR036047">
    <property type="entry name" value="F-box-like_dom_sf"/>
</dbReference>
<evidence type="ECO:0000313" key="6">
    <source>
        <dbReference type="EMBL" id="KNE90185.1"/>
    </source>
</evidence>
<dbReference type="InterPro" id="IPR001810">
    <property type="entry name" value="F-box_dom"/>
</dbReference>
<dbReference type="PROSITE" id="PS50181">
    <property type="entry name" value="FBOX"/>
    <property type="match status" value="1"/>
</dbReference>
<feature type="repeat" description="WD" evidence="3">
    <location>
        <begin position="1025"/>
        <end position="1064"/>
    </location>
</feature>
<dbReference type="PANTHER" id="PTHR22847:SF732">
    <property type="entry name" value="F-BOX DOMAIN-CONTAINING PROTEIN"/>
    <property type="match status" value="1"/>
</dbReference>
<feature type="compositionally biased region" description="Basic and acidic residues" evidence="4">
    <location>
        <begin position="10"/>
        <end position="23"/>
    </location>
</feature>
<dbReference type="STRING" id="1165861.A0A0L0UT37"/>
<feature type="compositionally biased region" description="Basic and acidic residues" evidence="4">
    <location>
        <begin position="666"/>
        <end position="681"/>
    </location>
</feature>
<dbReference type="InterPro" id="IPR001680">
    <property type="entry name" value="WD40_rpt"/>
</dbReference>
<dbReference type="InterPro" id="IPR036322">
    <property type="entry name" value="WD40_repeat_dom_sf"/>
</dbReference>
<dbReference type="PROSITE" id="PS50082">
    <property type="entry name" value="WD_REPEATS_2"/>
    <property type="match status" value="6"/>
</dbReference>
<organism evidence="6 7">
    <name type="scientific">Puccinia striiformis f. sp. tritici PST-78</name>
    <dbReference type="NCBI Taxonomy" id="1165861"/>
    <lineage>
        <taxon>Eukaryota</taxon>
        <taxon>Fungi</taxon>
        <taxon>Dikarya</taxon>
        <taxon>Basidiomycota</taxon>
        <taxon>Pucciniomycotina</taxon>
        <taxon>Pucciniomycetes</taxon>
        <taxon>Pucciniales</taxon>
        <taxon>Pucciniaceae</taxon>
        <taxon>Puccinia</taxon>
    </lineage>
</organism>
<evidence type="ECO:0000256" key="2">
    <source>
        <dbReference type="ARBA" id="ARBA00022737"/>
    </source>
</evidence>
<feature type="region of interest" description="Disordered" evidence="4">
    <location>
        <begin position="244"/>
        <end position="293"/>
    </location>
</feature>
<feature type="region of interest" description="Disordered" evidence="4">
    <location>
        <begin position="454"/>
        <end position="480"/>
    </location>
</feature>
<keyword evidence="7" id="KW-1185">Reference proteome</keyword>
<feature type="region of interest" description="Disordered" evidence="4">
    <location>
        <begin position="666"/>
        <end position="704"/>
    </location>
</feature>
<feature type="compositionally biased region" description="Pro residues" evidence="4">
    <location>
        <begin position="86"/>
        <end position="108"/>
    </location>
</feature>
<feature type="repeat" description="WD" evidence="3">
    <location>
        <begin position="1105"/>
        <end position="1146"/>
    </location>
</feature>
<dbReference type="Proteomes" id="UP000054564">
    <property type="component" value="Unassembled WGS sequence"/>
</dbReference>
<dbReference type="InterPro" id="IPR019775">
    <property type="entry name" value="WD40_repeat_CS"/>
</dbReference>
<dbReference type="PROSITE" id="PS00678">
    <property type="entry name" value="WD_REPEATS_1"/>
    <property type="match status" value="4"/>
</dbReference>
<dbReference type="SMART" id="SM00256">
    <property type="entry name" value="FBOX"/>
    <property type="match status" value="1"/>
</dbReference>
<dbReference type="InterPro" id="IPR015943">
    <property type="entry name" value="WD40/YVTN_repeat-like_dom_sf"/>
</dbReference>
<dbReference type="GO" id="GO:0042393">
    <property type="term" value="F:histone binding"/>
    <property type="evidence" value="ECO:0007669"/>
    <property type="project" value="TreeGrafter"/>
</dbReference>
<feature type="compositionally biased region" description="Polar residues" evidence="4">
    <location>
        <begin position="832"/>
        <end position="850"/>
    </location>
</feature>
<dbReference type="Gene3D" id="1.20.1280.50">
    <property type="match status" value="1"/>
</dbReference>
<feature type="repeat" description="WD" evidence="3">
    <location>
        <begin position="953"/>
        <end position="982"/>
    </location>
</feature>
<feature type="compositionally biased region" description="Gly residues" evidence="4">
    <location>
        <begin position="925"/>
        <end position="937"/>
    </location>
</feature>
<reference evidence="7" key="1">
    <citation type="submission" date="2014-03" db="EMBL/GenBank/DDBJ databases">
        <title>The Genome Sequence of Puccinia striiformis f. sp. tritici PST-78.</title>
        <authorList>
            <consortium name="The Broad Institute Genome Sequencing Platform"/>
            <person name="Cuomo C."/>
            <person name="Hulbert S."/>
            <person name="Chen X."/>
            <person name="Walker B."/>
            <person name="Young S.K."/>
            <person name="Zeng Q."/>
            <person name="Gargeya S."/>
            <person name="Fitzgerald M."/>
            <person name="Haas B."/>
            <person name="Abouelleil A."/>
            <person name="Alvarado L."/>
            <person name="Arachchi H.M."/>
            <person name="Berlin A.M."/>
            <person name="Chapman S.B."/>
            <person name="Goldberg J."/>
            <person name="Griggs A."/>
            <person name="Gujja S."/>
            <person name="Hansen M."/>
            <person name="Howarth C."/>
            <person name="Imamovic A."/>
            <person name="Larimer J."/>
            <person name="McCowan C."/>
            <person name="Montmayeur A."/>
            <person name="Murphy C."/>
            <person name="Neiman D."/>
            <person name="Pearson M."/>
            <person name="Priest M."/>
            <person name="Roberts A."/>
            <person name="Saif S."/>
            <person name="Shea T."/>
            <person name="Sisk P."/>
            <person name="Sykes S."/>
            <person name="Wortman J."/>
            <person name="Nusbaum C."/>
            <person name="Birren B."/>
        </authorList>
    </citation>
    <scope>NUCLEOTIDE SEQUENCE [LARGE SCALE GENOMIC DNA]</scope>
    <source>
        <strain evidence="7">race PST-78</strain>
    </source>
</reference>
<evidence type="ECO:0000256" key="1">
    <source>
        <dbReference type="ARBA" id="ARBA00022574"/>
    </source>
</evidence>
<feature type="region of interest" description="Disordered" evidence="4">
    <location>
        <begin position="788"/>
        <end position="942"/>
    </location>
</feature>
<keyword evidence="1 3" id="KW-0853">WD repeat</keyword>
<feature type="repeat" description="WD" evidence="3">
    <location>
        <begin position="1147"/>
        <end position="1186"/>
    </location>
</feature>
<gene>
    <name evidence="6" type="ORF">PSTG_16369</name>
</gene>
<dbReference type="Pfam" id="PF00400">
    <property type="entry name" value="WD40"/>
    <property type="match status" value="6"/>
</dbReference>
<feature type="compositionally biased region" description="Polar residues" evidence="4">
    <location>
        <begin position="333"/>
        <end position="354"/>
    </location>
</feature>
<feature type="compositionally biased region" description="Low complexity" evidence="4">
    <location>
        <begin position="319"/>
        <end position="332"/>
    </location>
</feature>
<feature type="compositionally biased region" description="Polar residues" evidence="4">
    <location>
        <begin position="366"/>
        <end position="392"/>
    </location>
</feature>
<evidence type="ECO:0000256" key="3">
    <source>
        <dbReference type="PROSITE-ProRule" id="PRU00221"/>
    </source>
</evidence>
<accession>A0A0L0UT37</accession>
<dbReference type="EMBL" id="AJIL01000271">
    <property type="protein sequence ID" value="KNE90185.1"/>
    <property type="molecule type" value="Genomic_DNA"/>
</dbReference>
<feature type="repeat" description="WD" evidence="3">
    <location>
        <begin position="1065"/>
        <end position="1104"/>
    </location>
</feature>
<dbReference type="GO" id="GO:0048188">
    <property type="term" value="C:Set1C/COMPASS complex"/>
    <property type="evidence" value="ECO:0007669"/>
    <property type="project" value="TreeGrafter"/>
</dbReference>
<dbReference type="SMART" id="SM00320">
    <property type="entry name" value="WD40"/>
    <property type="match status" value="7"/>
</dbReference>
<comment type="caution">
    <text evidence="6">The sequence shown here is derived from an EMBL/GenBank/DDBJ whole genome shotgun (WGS) entry which is preliminary data.</text>
</comment>
<keyword evidence="2" id="KW-0677">Repeat</keyword>
<dbReference type="SUPFAM" id="SSF81383">
    <property type="entry name" value="F-box domain"/>
    <property type="match status" value="1"/>
</dbReference>
<feature type="compositionally biased region" description="Low complexity" evidence="4">
    <location>
        <begin position="271"/>
        <end position="287"/>
    </location>
</feature>
<dbReference type="Gene3D" id="2.130.10.10">
    <property type="entry name" value="YVTN repeat-like/Quinoprotein amine dehydrogenase"/>
    <property type="match status" value="2"/>
</dbReference>
<evidence type="ECO:0000256" key="4">
    <source>
        <dbReference type="SAM" id="MobiDB-lite"/>
    </source>
</evidence>
<feature type="region of interest" description="Disordered" evidence="4">
    <location>
        <begin position="366"/>
        <end position="438"/>
    </location>
</feature>
<dbReference type="PRINTS" id="PR00320">
    <property type="entry name" value="GPROTEINBRPT"/>
</dbReference>
<feature type="compositionally biased region" description="Polar residues" evidence="4">
    <location>
        <begin position="418"/>
        <end position="427"/>
    </location>
</feature>
<dbReference type="PROSITE" id="PS50294">
    <property type="entry name" value="WD_REPEATS_REGION"/>
    <property type="match status" value="4"/>
</dbReference>
<dbReference type="PANTHER" id="PTHR22847">
    <property type="entry name" value="WD40 REPEAT PROTEIN"/>
    <property type="match status" value="1"/>
</dbReference>
<dbReference type="Pfam" id="PF12937">
    <property type="entry name" value="F-box-like"/>
    <property type="match status" value="1"/>
</dbReference>
<evidence type="ECO:0000259" key="5">
    <source>
        <dbReference type="PROSITE" id="PS50181"/>
    </source>
</evidence>
<dbReference type="SUPFAM" id="SSF50978">
    <property type="entry name" value="WD40 repeat-like"/>
    <property type="match status" value="2"/>
</dbReference>
<proteinExistence type="predicted"/>
<feature type="compositionally biased region" description="Low complexity" evidence="4">
    <location>
        <begin position="428"/>
        <end position="438"/>
    </location>
</feature>
<feature type="domain" description="F-box" evidence="5">
    <location>
        <begin position="175"/>
        <end position="222"/>
    </location>
</feature>
<feature type="compositionally biased region" description="Low complexity" evidence="4">
    <location>
        <begin position="894"/>
        <end position="904"/>
    </location>
</feature>
<feature type="region of interest" description="Disordered" evidence="4">
    <location>
        <begin position="1"/>
        <end position="127"/>
    </location>
</feature>
<dbReference type="AlphaFoldDB" id="A0A0L0UT37"/>
<evidence type="ECO:0000313" key="7">
    <source>
        <dbReference type="Proteomes" id="UP000054564"/>
    </source>
</evidence>
<dbReference type="CDD" id="cd00200">
    <property type="entry name" value="WD40"/>
    <property type="match status" value="1"/>
</dbReference>
<sequence length="1226" mass="134088">MAVSFLEQNKTVEESTPFHKGGESRAPGVAVRYVPGLARGDRDSPKYGEQGYLDRQYSQEAKDSSNTKKRTSKNQQEPDRMAQPASAPPAPPPLCRAISPPTPAPSPQPDSDKDHLNWSQQQQQHQDYQLPNSLLQAFSSLSLANRSKFLTSLLPILNLNELTNLSARILPRLKRDFLRELPIEISLHILSFVDDPKVLMRAGMVSRFWRSLVSDEATWKGMCWKRGFNNNGSQSNLPLSLEERMEKERKGRVATYRAGVEERRKRKKSSGRQQQHQQESTQSSSRSPHLSNHPAAIEHRPFRQPDHLHLHQSRLSSLGIPTTTAGLGLGTASTENNGSALGQPSSRDPNDQQPSALYLTATANLAGSGAGTSNTRANQLPISRRNSFNDLPTSPRLDHLTSSTNPSTSLTPLAGQATHPTSHLNQRPSPLSSQPLSSEDSLLNTTIIKQPHKVINANSPIPGMVAPTDATSPRRTRPHSMPILGLSLNLTRSVSAFADFDHGSSSVTTDLESLDEQLVGNGGGSSSTNSQSTSFIPDHPDSAAWTPNSIGQNDLPPHSAASFYDDFEYSPRTPFSYKSYFKRAYLTESNWLRGPGELIAMQTSQNNDGHEGVVTSLGFDDDWIVVGMATSKIHVFNAHTGEFTRTLTGHELGVWCLALVSKGGIRDPRDPLPEDARKGKQTESNSMEDEFEIPGRYPPLHHDHTGVFTATTEEEPSLSSSNNIPSTEWVSSTYHSSSYATNMMRGHGGLGMNSWTRDRHGSQDTTVRGRFLGPTDTGSIFQPALMTLDEQHPPPPLPLPVSMAPQEWPPTQEDHHLHQHPPPLQTAAPLPSFSTIPQPPSSASDLTSHSADLRQDQQQQQSGSTRINSQTPVGRPAAPRMAPLGFDYRRPRRPSSFSSFMTSHPHPHTDDYSARSASQQTHNGTPGGMGLGAGGPSAGNLQQASACGIARGWGQKSSLVVSGGCDRDVRVWDVMTGQCKFILHGHSSTIRCLKVLDGRPIAVSGSRDSSLRVWDIERGIQKHILVGHTSSVRAIEVHGNRAVSGSYDTTCRLWDVDTGECLKVLRGHYHQIYAVAFDGIRIASGSMDSTVCIWSASTGELIALLQGHTALVGQVQINGQSNVLVTGGSDGRVVIFSLDSFECVHRLCAHDNSVTCLQFDDRFVVTGGNDGRVKLWDFKTGSFIRELAEPCEAVWRITLRDDKAVLFCKREGKTVMEVISFRPSLD</sequence>
<feature type="repeat" description="WD" evidence="3">
    <location>
        <begin position="983"/>
        <end position="1024"/>
    </location>
</feature>
<feature type="region of interest" description="Disordered" evidence="4">
    <location>
        <begin position="319"/>
        <end position="354"/>
    </location>
</feature>
<feature type="region of interest" description="Disordered" evidence="4">
    <location>
        <begin position="516"/>
        <end position="552"/>
    </location>
</feature>
<protein>
    <recommendedName>
        <fullName evidence="5">F-box domain-containing protein</fullName>
    </recommendedName>
</protein>
<feature type="compositionally biased region" description="Polar residues" evidence="4">
    <location>
        <begin position="862"/>
        <end position="872"/>
    </location>
</feature>
<name>A0A0L0UT37_9BASI</name>
<feature type="compositionally biased region" description="Low complexity" evidence="4">
    <location>
        <begin position="400"/>
        <end position="413"/>
    </location>
</feature>
<dbReference type="OrthoDB" id="190105at2759"/>
<dbReference type="InterPro" id="IPR020472">
    <property type="entry name" value="WD40_PAC1"/>
</dbReference>